<evidence type="ECO:0000313" key="2">
    <source>
        <dbReference type="Proteomes" id="UP001154282"/>
    </source>
</evidence>
<dbReference type="Proteomes" id="UP001154282">
    <property type="component" value="Unassembled WGS sequence"/>
</dbReference>
<evidence type="ECO:0000313" key="1">
    <source>
        <dbReference type="EMBL" id="CAI0550187.1"/>
    </source>
</evidence>
<dbReference type="EMBL" id="CAMGYJ010000010">
    <property type="protein sequence ID" value="CAI0550187.1"/>
    <property type="molecule type" value="Genomic_DNA"/>
</dbReference>
<keyword evidence="2" id="KW-1185">Reference proteome</keyword>
<proteinExistence type="predicted"/>
<sequence length="166" mass="19382">MPFRFAQFKRNNCHPPVPPQSACNSRKIDVVCCFEWLPSCCFQHDSLEFKERSAGDGWRFSMPRISICNSLDLFVKFVDEVDFFPGGGLRLLPSSVSPTEYQMLKELYRYIDIAESLRQKQSKHELKFDRFSDHKQNGRAVNDDIELNHAKDHFAHSKTWVLSNCF</sequence>
<protein>
    <submittedName>
        <fullName evidence="1">Uncharacterized protein</fullName>
    </submittedName>
</protein>
<accession>A0AAV0QXK1</accession>
<reference evidence="1" key="1">
    <citation type="submission" date="2022-08" db="EMBL/GenBank/DDBJ databases">
        <authorList>
            <person name="Gutierrez-Valencia J."/>
        </authorList>
    </citation>
    <scope>NUCLEOTIDE SEQUENCE</scope>
</reference>
<name>A0AAV0QXK1_9ROSI</name>
<gene>
    <name evidence="1" type="ORF">LITE_LOCUS45447</name>
</gene>
<organism evidence="1 2">
    <name type="scientific">Linum tenue</name>
    <dbReference type="NCBI Taxonomy" id="586396"/>
    <lineage>
        <taxon>Eukaryota</taxon>
        <taxon>Viridiplantae</taxon>
        <taxon>Streptophyta</taxon>
        <taxon>Embryophyta</taxon>
        <taxon>Tracheophyta</taxon>
        <taxon>Spermatophyta</taxon>
        <taxon>Magnoliopsida</taxon>
        <taxon>eudicotyledons</taxon>
        <taxon>Gunneridae</taxon>
        <taxon>Pentapetalae</taxon>
        <taxon>rosids</taxon>
        <taxon>fabids</taxon>
        <taxon>Malpighiales</taxon>
        <taxon>Linaceae</taxon>
        <taxon>Linum</taxon>
    </lineage>
</organism>
<dbReference type="AlphaFoldDB" id="A0AAV0QXK1"/>
<comment type="caution">
    <text evidence="1">The sequence shown here is derived from an EMBL/GenBank/DDBJ whole genome shotgun (WGS) entry which is preliminary data.</text>
</comment>